<evidence type="ECO:0000256" key="7">
    <source>
        <dbReference type="ARBA" id="ARBA00023170"/>
    </source>
</evidence>
<keyword evidence="5" id="KW-0406">Ion transport</keyword>
<evidence type="ECO:0000256" key="10">
    <source>
        <dbReference type="ARBA" id="ARBA00023303"/>
    </source>
</evidence>
<dbReference type="Gene3D" id="3.40.190.10">
    <property type="entry name" value="Periplasmic binding protein-like II"/>
    <property type="match status" value="2"/>
</dbReference>
<dbReference type="GO" id="GO:0016020">
    <property type="term" value="C:membrane"/>
    <property type="evidence" value="ECO:0007669"/>
    <property type="project" value="UniProtKB-SubCell"/>
</dbReference>
<feature type="domain" description="Ionotropic glutamate receptor C-terminal" evidence="12">
    <location>
        <begin position="373"/>
        <end position="585"/>
    </location>
</feature>
<keyword evidence="3 11" id="KW-0812">Transmembrane</keyword>
<sequence length="663" mass="72242">TQCSGTPSATRSSPRCATFESKFYDVWRELTVQQEIASEIPSVSIAVFRQVLQGPHGVVNGRPFHRIRDVTAGPGASAQPSHDVAQAVLSSVAQCSSVEDSISGVRGGADRRLIVAKVFSDPATVQYSKIVIAVGHSHYGQDLNNTEKYSDALRMIEGIRRIDVLAIVGEGFDELQRGAGLHRQDQAGLAQLAAAAAAPARAADQRLGRGQVTQPDRLGEQAALKLRVTGGLGGSEFQQLVHHRHPVHLDGLLQRRAQLFESFAGGMAQPTLNIQEVSSNHRGKQTVDCVFRLVSRVFQAVASPPEETRALQVSRVLQAVASPPEETRALQVSRVLQAVASPPEETRALQVSRVFQAVASPPEETRALQVSRVFQAVASPSKGTRALQVSRILHAVANPPEGTRALQVSRVLQAVASPSEETRALQVSRVLQAVASPPEETRALQVSRVLQAVASSPEETRALQSPKPPSFPAGGSLYTVWEYPIEEQYTDMFRRMSGWGFFNTTEEALSHVSTGQWAMFMETPLIKYYMGKDCDLTSTGEILSSRPYGIALQKNSPLTSLFNMAILNMQNDRSLESFKVYWWEREKVQCSTEKVSSGVQLKTLSGVFVLLGAGIGAGFVVLIVEFVVAKVWGTERFKPVSWGLISEQCTLEQCTLKQCTLEH</sequence>
<evidence type="ECO:0000256" key="11">
    <source>
        <dbReference type="SAM" id="Phobius"/>
    </source>
</evidence>
<name>A0A1I8H7G5_9PLAT</name>
<protein>
    <submittedName>
        <fullName evidence="14">PBPe domain-containing protein</fullName>
    </submittedName>
</protein>
<dbReference type="InterPro" id="IPR001320">
    <property type="entry name" value="Iontro_rcpt_C"/>
</dbReference>
<keyword evidence="8" id="KW-0325">Glycoprotein</keyword>
<keyword evidence="9" id="KW-1071">Ligand-gated ion channel</keyword>
<comment type="subcellular location">
    <subcellularLocation>
        <location evidence="1">Membrane</location>
        <topology evidence="1">Multi-pass membrane protein</topology>
    </subcellularLocation>
</comment>
<keyword evidence="2" id="KW-0813">Transport</keyword>
<evidence type="ECO:0000256" key="4">
    <source>
        <dbReference type="ARBA" id="ARBA00022989"/>
    </source>
</evidence>
<dbReference type="Proteomes" id="UP000095280">
    <property type="component" value="Unplaced"/>
</dbReference>
<keyword evidence="13" id="KW-1185">Reference proteome</keyword>
<evidence type="ECO:0000313" key="13">
    <source>
        <dbReference type="Proteomes" id="UP000095280"/>
    </source>
</evidence>
<accession>A0A1I8H7G5</accession>
<proteinExistence type="predicted"/>
<dbReference type="PANTHER" id="PTHR18966">
    <property type="entry name" value="IONOTROPIC GLUTAMATE RECEPTOR"/>
    <property type="match status" value="1"/>
</dbReference>
<keyword evidence="6 11" id="KW-0472">Membrane</keyword>
<evidence type="ECO:0000256" key="8">
    <source>
        <dbReference type="ARBA" id="ARBA00023180"/>
    </source>
</evidence>
<keyword evidence="4 11" id="KW-1133">Transmembrane helix</keyword>
<dbReference type="AlphaFoldDB" id="A0A1I8H7G5"/>
<evidence type="ECO:0000256" key="1">
    <source>
        <dbReference type="ARBA" id="ARBA00004141"/>
    </source>
</evidence>
<keyword evidence="10" id="KW-0407">Ion channel</keyword>
<dbReference type="InterPro" id="IPR015683">
    <property type="entry name" value="Ionotropic_Glu_rcpt"/>
</dbReference>
<dbReference type="GO" id="GO:0015276">
    <property type="term" value="F:ligand-gated monoatomic ion channel activity"/>
    <property type="evidence" value="ECO:0007669"/>
    <property type="project" value="InterPro"/>
</dbReference>
<evidence type="ECO:0000256" key="5">
    <source>
        <dbReference type="ARBA" id="ARBA00023065"/>
    </source>
</evidence>
<evidence type="ECO:0000256" key="9">
    <source>
        <dbReference type="ARBA" id="ARBA00023286"/>
    </source>
</evidence>
<dbReference type="SUPFAM" id="SSF53850">
    <property type="entry name" value="Periplasmic binding protein-like II"/>
    <property type="match status" value="1"/>
</dbReference>
<organism evidence="13 14">
    <name type="scientific">Macrostomum lignano</name>
    <dbReference type="NCBI Taxonomy" id="282301"/>
    <lineage>
        <taxon>Eukaryota</taxon>
        <taxon>Metazoa</taxon>
        <taxon>Spiralia</taxon>
        <taxon>Lophotrochozoa</taxon>
        <taxon>Platyhelminthes</taxon>
        <taxon>Rhabditophora</taxon>
        <taxon>Macrostomorpha</taxon>
        <taxon>Macrostomida</taxon>
        <taxon>Macrostomidae</taxon>
        <taxon>Macrostomum</taxon>
    </lineage>
</organism>
<evidence type="ECO:0000256" key="3">
    <source>
        <dbReference type="ARBA" id="ARBA00022692"/>
    </source>
</evidence>
<evidence type="ECO:0000313" key="14">
    <source>
        <dbReference type="WBParaSite" id="maker-uti_cns_0004627-snap-gene-0.2-mRNA-1"/>
    </source>
</evidence>
<evidence type="ECO:0000256" key="6">
    <source>
        <dbReference type="ARBA" id="ARBA00023136"/>
    </source>
</evidence>
<dbReference type="WBParaSite" id="maker-uti_cns_0004627-snap-gene-0.2-mRNA-1">
    <property type="protein sequence ID" value="maker-uti_cns_0004627-snap-gene-0.2-mRNA-1"/>
    <property type="gene ID" value="maker-uti_cns_0004627-snap-gene-0.2"/>
</dbReference>
<reference evidence="14" key="1">
    <citation type="submission" date="2016-11" db="UniProtKB">
        <authorList>
            <consortium name="WormBaseParasite"/>
        </authorList>
    </citation>
    <scope>IDENTIFICATION</scope>
</reference>
<evidence type="ECO:0000256" key="2">
    <source>
        <dbReference type="ARBA" id="ARBA00022448"/>
    </source>
</evidence>
<dbReference type="SMART" id="SM00079">
    <property type="entry name" value="PBPe"/>
    <property type="match status" value="1"/>
</dbReference>
<evidence type="ECO:0000259" key="12">
    <source>
        <dbReference type="SMART" id="SM00079"/>
    </source>
</evidence>
<keyword evidence="7" id="KW-0675">Receptor</keyword>
<feature type="transmembrane region" description="Helical" evidence="11">
    <location>
        <begin position="604"/>
        <end position="628"/>
    </location>
</feature>